<gene>
    <name evidence="1" type="ORF">C1H46_045708</name>
</gene>
<accession>A0A540K3C6</accession>
<sequence length="57" mass="6654">MRLAEIYVAAKYALHTTVSNPNLLKSLSSTEKFEQKYLELTKGAADNYHRSWWKRHG</sequence>
<comment type="caution">
    <text evidence="1">The sequence shown here is derived from an EMBL/GenBank/DDBJ whole genome shotgun (WGS) entry which is preliminary data.</text>
</comment>
<dbReference type="STRING" id="106549.A0A540K3C6"/>
<organism evidence="1 2">
    <name type="scientific">Malus baccata</name>
    <name type="common">Siberian crab apple</name>
    <name type="synonym">Pyrus baccata</name>
    <dbReference type="NCBI Taxonomy" id="106549"/>
    <lineage>
        <taxon>Eukaryota</taxon>
        <taxon>Viridiplantae</taxon>
        <taxon>Streptophyta</taxon>
        <taxon>Embryophyta</taxon>
        <taxon>Tracheophyta</taxon>
        <taxon>Spermatophyta</taxon>
        <taxon>Magnoliopsida</taxon>
        <taxon>eudicotyledons</taxon>
        <taxon>Gunneridae</taxon>
        <taxon>Pentapetalae</taxon>
        <taxon>rosids</taxon>
        <taxon>fabids</taxon>
        <taxon>Rosales</taxon>
        <taxon>Rosaceae</taxon>
        <taxon>Amygdaloideae</taxon>
        <taxon>Maleae</taxon>
        <taxon>Malus</taxon>
    </lineage>
</organism>
<dbReference type="AlphaFoldDB" id="A0A540K3C6"/>
<dbReference type="GO" id="GO:0006891">
    <property type="term" value="P:intra-Golgi vesicle-mediated transport"/>
    <property type="evidence" value="ECO:0007669"/>
    <property type="project" value="TreeGrafter"/>
</dbReference>
<keyword evidence="2" id="KW-1185">Reference proteome</keyword>
<evidence type="ECO:0000313" key="2">
    <source>
        <dbReference type="Proteomes" id="UP000315295"/>
    </source>
</evidence>
<proteinExistence type="predicted"/>
<dbReference type="EMBL" id="VIEB01009651">
    <property type="protein sequence ID" value="TQD68759.1"/>
    <property type="molecule type" value="Genomic_DNA"/>
</dbReference>
<evidence type="ECO:0000313" key="1">
    <source>
        <dbReference type="EMBL" id="TQD68759.1"/>
    </source>
</evidence>
<dbReference type="InterPro" id="IPR045126">
    <property type="entry name" value="TRAPPC10/Trs130"/>
</dbReference>
<dbReference type="PANTHER" id="PTHR13251:SF3">
    <property type="entry name" value="TRAFFICKING PROTEIN PARTICLE COMPLEX SUBUNIT 10"/>
    <property type="match status" value="1"/>
</dbReference>
<dbReference type="PANTHER" id="PTHR13251">
    <property type="entry name" value="EPILEPSY HOLOPROSENCEPHALY CANDIDATE 1/TMEM1"/>
    <property type="match status" value="1"/>
</dbReference>
<dbReference type="GO" id="GO:0005829">
    <property type="term" value="C:cytosol"/>
    <property type="evidence" value="ECO:0007669"/>
    <property type="project" value="GOC"/>
</dbReference>
<name>A0A540K3C6_MALBA</name>
<protein>
    <submittedName>
        <fullName evidence="1">Uncharacterized protein</fullName>
    </submittedName>
</protein>
<reference evidence="1 2" key="1">
    <citation type="journal article" date="2019" name="G3 (Bethesda)">
        <title>Sequencing of a Wild Apple (Malus baccata) Genome Unravels the Differences Between Cultivated and Wild Apple Species Regarding Disease Resistance and Cold Tolerance.</title>
        <authorList>
            <person name="Chen X."/>
        </authorList>
    </citation>
    <scope>NUCLEOTIDE SEQUENCE [LARGE SCALE GENOMIC DNA]</scope>
    <source>
        <strain evidence="2">cv. Shandingzi</strain>
        <tissue evidence="1">Leaves</tissue>
    </source>
</reference>
<dbReference type="GO" id="GO:1990071">
    <property type="term" value="C:TRAPPII protein complex"/>
    <property type="evidence" value="ECO:0007669"/>
    <property type="project" value="InterPro"/>
</dbReference>
<dbReference type="GO" id="GO:0034498">
    <property type="term" value="P:early endosome to Golgi transport"/>
    <property type="evidence" value="ECO:0007669"/>
    <property type="project" value="TreeGrafter"/>
</dbReference>
<dbReference type="Proteomes" id="UP000315295">
    <property type="component" value="Unassembled WGS sequence"/>
</dbReference>